<keyword evidence="1" id="KW-0378">Hydrolase</keyword>
<dbReference type="GO" id="GO:0005829">
    <property type="term" value="C:cytosol"/>
    <property type="evidence" value="ECO:0007669"/>
    <property type="project" value="TreeGrafter"/>
</dbReference>
<dbReference type="GO" id="GO:0008477">
    <property type="term" value="F:purine nucleosidase activity"/>
    <property type="evidence" value="ECO:0007669"/>
    <property type="project" value="TreeGrafter"/>
</dbReference>
<evidence type="ECO:0000256" key="3">
    <source>
        <dbReference type="SAM" id="SignalP"/>
    </source>
</evidence>
<dbReference type="Gene3D" id="3.90.245.10">
    <property type="entry name" value="Ribonucleoside hydrolase-like"/>
    <property type="match status" value="1"/>
</dbReference>
<dbReference type="InterPro" id="IPR023186">
    <property type="entry name" value="IUNH"/>
</dbReference>
<dbReference type="AlphaFoldDB" id="A0A6J4I5V7"/>
<reference evidence="5" key="1">
    <citation type="submission" date="2020-02" db="EMBL/GenBank/DDBJ databases">
        <authorList>
            <person name="Meier V. D."/>
        </authorList>
    </citation>
    <scope>NUCLEOTIDE SEQUENCE</scope>
    <source>
        <strain evidence="5">AVDCRST_MAG42</strain>
    </source>
</reference>
<accession>A0A6J4I5V7</accession>
<evidence type="ECO:0000313" key="5">
    <source>
        <dbReference type="EMBL" id="CAA9241987.1"/>
    </source>
</evidence>
<evidence type="ECO:0000259" key="4">
    <source>
        <dbReference type="Pfam" id="PF01156"/>
    </source>
</evidence>
<dbReference type="EMBL" id="CADCTA010000067">
    <property type="protein sequence ID" value="CAA9241987.1"/>
    <property type="molecule type" value="Genomic_DNA"/>
</dbReference>
<sequence>MKKRRVAVVFVFTLWLCATAGATNVWIDTDPSIGAPYREVDDAFALVLAFHSPELRIRGLSTTYGNAGLKRTTQVARELVGQFGGAAGLREADVHPGARSRRDRSNSSAANEALAAALRKQTLTYIALGPLTNLASFLAQHPELASRIQRVVIVGGRSPGTVFAFGPTGALQIHDANVVKDPEAVRAVLASKVPVTLAPVEASSRLVLTKEQRLELREASPAARFLYRKSRLWIWFWTAVVQHGGGPLFDGLAMVGVARPEFVAAERRHAWVRATGELVATPRRSRDARPVTFYAGLRPGWDRFLGARLKSRAQ</sequence>
<gene>
    <name evidence="5" type="ORF">AVDCRST_MAG42-1749</name>
</gene>
<dbReference type="PANTHER" id="PTHR12304:SF4">
    <property type="entry name" value="URIDINE NUCLEOSIDASE"/>
    <property type="match status" value="1"/>
</dbReference>
<evidence type="ECO:0000256" key="2">
    <source>
        <dbReference type="ARBA" id="ARBA00023295"/>
    </source>
</evidence>
<dbReference type="SUPFAM" id="SSF53590">
    <property type="entry name" value="Nucleoside hydrolase"/>
    <property type="match status" value="1"/>
</dbReference>
<evidence type="ECO:0000256" key="1">
    <source>
        <dbReference type="ARBA" id="ARBA00022801"/>
    </source>
</evidence>
<protein>
    <recommendedName>
        <fullName evidence="4">Inosine/uridine-preferring nucleoside hydrolase domain-containing protein</fullName>
    </recommendedName>
</protein>
<name>A0A6J4I5V7_9BACT</name>
<keyword evidence="2" id="KW-0326">Glycosidase</keyword>
<feature type="chain" id="PRO_5026941531" description="Inosine/uridine-preferring nucleoside hydrolase domain-containing protein" evidence="3">
    <location>
        <begin position="23"/>
        <end position="314"/>
    </location>
</feature>
<dbReference type="InterPro" id="IPR001910">
    <property type="entry name" value="Inosine/uridine_hydrolase_dom"/>
</dbReference>
<dbReference type="PANTHER" id="PTHR12304">
    <property type="entry name" value="INOSINE-URIDINE PREFERRING NUCLEOSIDE HYDROLASE"/>
    <property type="match status" value="1"/>
</dbReference>
<feature type="domain" description="Inosine/uridine-preferring nucleoside hydrolase" evidence="4">
    <location>
        <begin position="25"/>
        <end position="282"/>
    </location>
</feature>
<organism evidence="5">
    <name type="scientific">uncultured Chthoniobacterales bacterium</name>
    <dbReference type="NCBI Taxonomy" id="1836801"/>
    <lineage>
        <taxon>Bacteria</taxon>
        <taxon>Pseudomonadati</taxon>
        <taxon>Verrucomicrobiota</taxon>
        <taxon>Spartobacteria</taxon>
        <taxon>Chthoniobacterales</taxon>
        <taxon>environmental samples</taxon>
    </lineage>
</organism>
<proteinExistence type="predicted"/>
<dbReference type="GO" id="GO:0006152">
    <property type="term" value="P:purine nucleoside catabolic process"/>
    <property type="evidence" value="ECO:0007669"/>
    <property type="project" value="TreeGrafter"/>
</dbReference>
<feature type="signal peptide" evidence="3">
    <location>
        <begin position="1"/>
        <end position="22"/>
    </location>
</feature>
<keyword evidence="3" id="KW-0732">Signal</keyword>
<dbReference type="InterPro" id="IPR036452">
    <property type="entry name" value="Ribo_hydro-like"/>
</dbReference>
<dbReference type="Pfam" id="PF01156">
    <property type="entry name" value="IU_nuc_hydro"/>
    <property type="match status" value="1"/>
</dbReference>